<evidence type="ECO:0000256" key="4">
    <source>
        <dbReference type="ARBA" id="ARBA00023134"/>
    </source>
</evidence>
<evidence type="ECO:0000313" key="7">
    <source>
        <dbReference type="Proteomes" id="UP001596157"/>
    </source>
</evidence>
<feature type="binding site" evidence="5">
    <location>
        <position position="158"/>
    </location>
    <ligand>
        <name>phosphoenolpyruvate</name>
        <dbReference type="ChEBI" id="CHEBI:58702"/>
    </ligand>
</feature>
<dbReference type="EC" id="2.7.7.105" evidence="5"/>
<gene>
    <name evidence="6" type="primary">cofC</name>
    <name evidence="5" type="synonym">fbiD</name>
    <name evidence="6" type="ORF">ACFPM7_27590</name>
</gene>
<feature type="binding site" evidence="5">
    <location>
        <position position="155"/>
    </location>
    <ligand>
        <name>phosphoenolpyruvate</name>
        <dbReference type="ChEBI" id="CHEBI:58702"/>
    </ligand>
</feature>
<dbReference type="PANTHER" id="PTHR40392">
    <property type="entry name" value="2-PHOSPHO-L-LACTATE GUANYLYLTRANSFERASE"/>
    <property type="match status" value="1"/>
</dbReference>
<evidence type="ECO:0000256" key="1">
    <source>
        <dbReference type="ARBA" id="ARBA00022679"/>
    </source>
</evidence>
<evidence type="ECO:0000256" key="2">
    <source>
        <dbReference type="ARBA" id="ARBA00022695"/>
    </source>
</evidence>
<comment type="similarity">
    <text evidence="5">Belongs to the CofC family.</text>
</comment>
<feature type="binding site" evidence="5">
    <location>
        <position position="139"/>
    </location>
    <ligand>
        <name>phosphoenolpyruvate</name>
        <dbReference type="ChEBI" id="CHEBI:58702"/>
    </ligand>
</feature>
<name>A0ABW0ETW9_9PSEU</name>
<evidence type="ECO:0000256" key="5">
    <source>
        <dbReference type="HAMAP-Rule" id="MF_02114"/>
    </source>
</evidence>
<organism evidence="6 7">
    <name type="scientific">Actinokineospora guangxiensis</name>
    <dbReference type="NCBI Taxonomy" id="1490288"/>
    <lineage>
        <taxon>Bacteria</taxon>
        <taxon>Bacillati</taxon>
        <taxon>Actinomycetota</taxon>
        <taxon>Actinomycetes</taxon>
        <taxon>Pseudonocardiales</taxon>
        <taxon>Pseudonocardiaceae</taxon>
        <taxon>Actinokineospora</taxon>
    </lineage>
</organism>
<evidence type="ECO:0000256" key="3">
    <source>
        <dbReference type="ARBA" id="ARBA00022741"/>
    </source>
</evidence>
<comment type="caution">
    <text evidence="6">The sequence shown here is derived from an EMBL/GenBank/DDBJ whole genome shotgun (WGS) entry which is preliminary data.</text>
</comment>
<keyword evidence="4 5" id="KW-0342">GTP-binding</keyword>
<keyword evidence="3 5" id="KW-0547">Nucleotide-binding</keyword>
<dbReference type="NCBIfam" id="TIGR03552">
    <property type="entry name" value="F420_cofC"/>
    <property type="match status" value="1"/>
</dbReference>
<keyword evidence="2 5" id="KW-0548">Nucleotidyltransferase</keyword>
<dbReference type="PANTHER" id="PTHR40392:SF1">
    <property type="entry name" value="2-PHOSPHO-L-LACTATE GUANYLYLTRANSFERASE"/>
    <property type="match status" value="1"/>
</dbReference>
<keyword evidence="7" id="KW-1185">Reference proteome</keyword>
<sequence>MTPTVSDVVIPVKHLDRAKSRLRGAHPEHRALVLAVVRDTVAAAVAAPGVRSVLVVCEDERVVAGLAGTGAECLDERGLPGLNAALRFGARVLRSRDPGSAVAALQADLPALVPADLGAALAEAAGRRAYVPDHTGTGTVLLVGAPGQRLDPRFGPGSAARHGESAVAVGADLASLRRDVDTAADLAAAAGLGLGAATAALWRSAPGARAENSSG</sequence>
<dbReference type="RefSeq" id="WP_378250731.1">
    <property type="nucleotide sequence ID" value="NZ_JBHSKF010000019.1"/>
</dbReference>
<keyword evidence="1 5" id="KW-0808">Transferase</keyword>
<dbReference type="GO" id="GO:0043814">
    <property type="term" value="F:phospholactate guanylyltransferase activity"/>
    <property type="evidence" value="ECO:0007669"/>
    <property type="project" value="UniProtKB-EC"/>
</dbReference>
<dbReference type="InterPro" id="IPR029044">
    <property type="entry name" value="Nucleotide-diphossugar_trans"/>
</dbReference>
<dbReference type="Pfam" id="PF01983">
    <property type="entry name" value="CofC"/>
    <property type="match status" value="1"/>
</dbReference>
<proteinExistence type="inferred from homology"/>
<protein>
    <recommendedName>
        <fullName evidence="5">Phosphoenolpyruvate guanylyltransferase</fullName>
        <shortName evidence="5">PEP guanylyltransferase</shortName>
        <ecNumber evidence="5">2.7.7.105</ecNumber>
    </recommendedName>
</protein>
<reference evidence="7" key="1">
    <citation type="journal article" date="2019" name="Int. J. Syst. Evol. Microbiol.">
        <title>The Global Catalogue of Microorganisms (GCM) 10K type strain sequencing project: providing services to taxonomists for standard genome sequencing and annotation.</title>
        <authorList>
            <consortium name="The Broad Institute Genomics Platform"/>
            <consortium name="The Broad Institute Genome Sequencing Center for Infectious Disease"/>
            <person name="Wu L."/>
            <person name="Ma J."/>
        </authorList>
    </citation>
    <scope>NUCLEOTIDE SEQUENCE [LARGE SCALE GENOMIC DNA]</scope>
    <source>
        <strain evidence="7">CCUG 59778</strain>
    </source>
</reference>
<evidence type="ECO:0000313" key="6">
    <source>
        <dbReference type="EMBL" id="MFC5290828.1"/>
    </source>
</evidence>
<dbReference type="Proteomes" id="UP001596157">
    <property type="component" value="Unassembled WGS sequence"/>
</dbReference>
<dbReference type="SUPFAM" id="SSF53448">
    <property type="entry name" value="Nucleotide-diphospho-sugar transferases"/>
    <property type="match status" value="1"/>
</dbReference>
<comment type="pathway">
    <text evidence="5">Cofactor biosynthesis; coenzyme F420 biosynthesis.</text>
</comment>
<comment type="catalytic activity">
    <reaction evidence="5">
        <text>phosphoenolpyruvate + GTP + H(+) = enolpyruvoyl-2-diphospho-5'-guanosine + diphosphate</text>
        <dbReference type="Rhea" id="RHEA:30519"/>
        <dbReference type="ChEBI" id="CHEBI:15378"/>
        <dbReference type="ChEBI" id="CHEBI:33019"/>
        <dbReference type="ChEBI" id="CHEBI:37565"/>
        <dbReference type="ChEBI" id="CHEBI:58702"/>
        <dbReference type="ChEBI" id="CHEBI:143701"/>
        <dbReference type="EC" id="2.7.7.105"/>
    </reaction>
</comment>
<dbReference type="HAMAP" id="MF_02114">
    <property type="entry name" value="CofC"/>
    <property type="match status" value="1"/>
</dbReference>
<accession>A0ABW0ETW9</accession>
<dbReference type="Gene3D" id="3.90.550.10">
    <property type="entry name" value="Spore Coat Polysaccharide Biosynthesis Protein SpsA, Chain A"/>
    <property type="match status" value="1"/>
</dbReference>
<dbReference type="InterPro" id="IPR002835">
    <property type="entry name" value="CofC"/>
</dbReference>
<dbReference type="EMBL" id="JBHSKF010000019">
    <property type="protein sequence ID" value="MFC5290828.1"/>
    <property type="molecule type" value="Genomic_DNA"/>
</dbReference>
<comment type="function">
    <text evidence="5">Guanylyltransferase that catalyzes the activation of phosphoenolpyruvate (PEP) as enolpyruvoyl-2-diphospho-5'-guanosine, via the condensation of PEP with GTP. It is involved in the biosynthesis of coenzyme F420, a hydride carrier cofactor.</text>
</comment>